<reference evidence="2" key="1">
    <citation type="submission" date="2023-12" db="EMBL/GenBank/DDBJ databases">
        <title>Genome assembly of Anisodus tanguticus.</title>
        <authorList>
            <person name="Wang Y.-J."/>
        </authorList>
    </citation>
    <scope>NUCLEOTIDE SEQUENCE</scope>
    <source>
        <strain evidence="2">KB-2021</strain>
        <tissue evidence="2">Leaf</tissue>
    </source>
</reference>
<sequence length="159" mass="16819">MATKLRARLNDDDPKIDIITPKRTTKQDKEEAPKRAKEPITISPVDVPPASTTPLVIPQQTGKSGMTTLPYTSNSNHNAAAPSPKAKVDATPTPHVSHKAKVDATPTPYVSPTIDVDSDIVDKSTPHIIDVDLIPQVAPVISPTDGFSACLVEGGEVDG</sequence>
<dbReference type="EMBL" id="JAVYJV010000004">
    <property type="protein sequence ID" value="KAK4373121.1"/>
    <property type="molecule type" value="Genomic_DNA"/>
</dbReference>
<organism evidence="2 3">
    <name type="scientific">Anisodus tanguticus</name>
    <dbReference type="NCBI Taxonomy" id="243964"/>
    <lineage>
        <taxon>Eukaryota</taxon>
        <taxon>Viridiplantae</taxon>
        <taxon>Streptophyta</taxon>
        <taxon>Embryophyta</taxon>
        <taxon>Tracheophyta</taxon>
        <taxon>Spermatophyta</taxon>
        <taxon>Magnoliopsida</taxon>
        <taxon>eudicotyledons</taxon>
        <taxon>Gunneridae</taxon>
        <taxon>Pentapetalae</taxon>
        <taxon>asterids</taxon>
        <taxon>lamiids</taxon>
        <taxon>Solanales</taxon>
        <taxon>Solanaceae</taxon>
        <taxon>Solanoideae</taxon>
        <taxon>Hyoscyameae</taxon>
        <taxon>Anisodus</taxon>
    </lineage>
</organism>
<protein>
    <submittedName>
        <fullName evidence="2">Uncharacterized protein</fullName>
    </submittedName>
</protein>
<name>A0AAE1VQS9_9SOLA</name>
<evidence type="ECO:0000313" key="2">
    <source>
        <dbReference type="EMBL" id="KAK4373121.1"/>
    </source>
</evidence>
<evidence type="ECO:0000313" key="3">
    <source>
        <dbReference type="Proteomes" id="UP001291623"/>
    </source>
</evidence>
<feature type="region of interest" description="Disordered" evidence="1">
    <location>
        <begin position="1"/>
        <end position="111"/>
    </location>
</feature>
<accession>A0AAE1VQS9</accession>
<dbReference type="AlphaFoldDB" id="A0AAE1VQS9"/>
<comment type="caution">
    <text evidence="2">The sequence shown here is derived from an EMBL/GenBank/DDBJ whole genome shotgun (WGS) entry which is preliminary data.</text>
</comment>
<evidence type="ECO:0000256" key="1">
    <source>
        <dbReference type="SAM" id="MobiDB-lite"/>
    </source>
</evidence>
<feature type="compositionally biased region" description="Basic and acidic residues" evidence="1">
    <location>
        <begin position="25"/>
        <end position="38"/>
    </location>
</feature>
<gene>
    <name evidence="2" type="ORF">RND71_008505</name>
</gene>
<keyword evidence="3" id="KW-1185">Reference proteome</keyword>
<feature type="compositionally biased region" description="Polar residues" evidence="1">
    <location>
        <begin position="50"/>
        <end position="78"/>
    </location>
</feature>
<proteinExistence type="predicted"/>
<dbReference type="Proteomes" id="UP001291623">
    <property type="component" value="Unassembled WGS sequence"/>
</dbReference>